<comment type="caution">
    <text evidence="3">The sequence shown here is derived from an EMBL/GenBank/DDBJ whole genome shotgun (WGS) entry which is preliminary data.</text>
</comment>
<dbReference type="GO" id="GO:0004175">
    <property type="term" value="F:endopeptidase activity"/>
    <property type="evidence" value="ECO:0007669"/>
    <property type="project" value="UniProtKB-ARBA"/>
</dbReference>
<keyword evidence="1" id="KW-0812">Transmembrane</keyword>
<feature type="transmembrane region" description="Helical" evidence="1">
    <location>
        <begin position="178"/>
        <end position="195"/>
    </location>
</feature>
<evidence type="ECO:0000259" key="2">
    <source>
        <dbReference type="Pfam" id="PF02517"/>
    </source>
</evidence>
<accession>A0A243W4V9</accession>
<feature type="transmembrane region" description="Helical" evidence="1">
    <location>
        <begin position="133"/>
        <end position="149"/>
    </location>
</feature>
<feature type="transmembrane region" description="Helical" evidence="1">
    <location>
        <begin position="57"/>
        <end position="79"/>
    </location>
</feature>
<evidence type="ECO:0000256" key="1">
    <source>
        <dbReference type="SAM" id="Phobius"/>
    </source>
</evidence>
<feature type="transmembrane region" description="Helical" evidence="1">
    <location>
        <begin position="25"/>
        <end position="45"/>
    </location>
</feature>
<reference evidence="3 4" key="1">
    <citation type="submission" date="2017-01" db="EMBL/GenBank/DDBJ databases">
        <title>A new Hymenobacter.</title>
        <authorList>
            <person name="Liang Y."/>
            <person name="Feng F."/>
        </authorList>
    </citation>
    <scope>NUCLEOTIDE SEQUENCE [LARGE SCALE GENOMIC DNA]</scope>
    <source>
        <strain evidence="3">MIMBbqt21</strain>
    </source>
</reference>
<sequence length="196" mass="21686">MRYLLVSLVHPALNAADYLDFFSGMSPLLKVVVPLVVLITTLLISRARHVSFVTDLGLVRPPLLPLLGWLLLALVWMLASDSVLHWRGTFDFHPWQAQPLWVSIARVLGVGILGPVAEELVVRGMVFARLRSAGLPVVIVILLTAAGWSLLHLDYTPAVILIIFIEGLLLGSARQYTGSLLVPILLHIAWNFYAVW</sequence>
<dbReference type="AlphaFoldDB" id="A0A243W4V9"/>
<dbReference type="Proteomes" id="UP000194873">
    <property type="component" value="Unassembled WGS sequence"/>
</dbReference>
<evidence type="ECO:0000313" key="4">
    <source>
        <dbReference type="Proteomes" id="UP000194873"/>
    </source>
</evidence>
<name>A0A243W4V9_9BACT</name>
<dbReference type="EMBL" id="MTSE01000077">
    <property type="protein sequence ID" value="OUJ67400.1"/>
    <property type="molecule type" value="Genomic_DNA"/>
</dbReference>
<keyword evidence="1" id="KW-1133">Transmembrane helix</keyword>
<feature type="domain" description="CAAX prenyl protease 2/Lysostaphin resistance protein A-like" evidence="2">
    <location>
        <begin position="103"/>
        <end position="192"/>
    </location>
</feature>
<organism evidence="3 4">
    <name type="scientific">Hymenobacter crusticola</name>
    <dbReference type="NCBI Taxonomy" id="1770526"/>
    <lineage>
        <taxon>Bacteria</taxon>
        <taxon>Pseudomonadati</taxon>
        <taxon>Bacteroidota</taxon>
        <taxon>Cytophagia</taxon>
        <taxon>Cytophagales</taxon>
        <taxon>Hymenobacteraceae</taxon>
        <taxon>Hymenobacter</taxon>
    </lineage>
</organism>
<dbReference type="OrthoDB" id="1523022at2"/>
<proteinExistence type="predicted"/>
<dbReference type="Pfam" id="PF02517">
    <property type="entry name" value="Rce1-like"/>
    <property type="match status" value="1"/>
</dbReference>
<feature type="transmembrane region" description="Helical" evidence="1">
    <location>
        <begin position="99"/>
        <end position="121"/>
    </location>
</feature>
<keyword evidence="4" id="KW-1185">Reference proteome</keyword>
<evidence type="ECO:0000313" key="3">
    <source>
        <dbReference type="EMBL" id="OUJ67400.1"/>
    </source>
</evidence>
<feature type="transmembrane region" description="Helical" evidence="1">
    <location>
        <begin position="155"/>
        <end position="171"/>
    </location>
</feature>
<gene>
    <name evidence="3" type="ORF">BXP70_28845</name>
</gene>
<dbReference type="GO" id="GO:0080120">
    <property type="term" value="P:CAAX-box protein maturation"/>
    <property type="evidence" value="ECO:0007669"/>
    <property type="project" value="UniProtKB-ARBA"/>
</dbReference>
<keyword evidence="1" id="KW-0472">Membrane</keyword>
<dbReference type="InterPro" id="IPR003675">
    <property type="entry name" value="Rce1/LyrA-like_dom"/>
</dbReference>
<protein>
    <recommendedName>
        <fullName evidence="2">CAAX prenyl protease 2/Lysostaphin resistance protein A-like domain-containing protein</fullName>
    </recommendedName>
</protein>